<dbReference type="Pfam" id="PF02133">
    <property type="entry name" value="Transp_cyt_pur"/>
    <property type="match status" value="1"/>
</dbReference>
<evidence type="ECO:0000256" key="2">
    <source>
        <dbReference type="ARBA" id="ARBA00008974"/>
    </source>
</evidence>
<name>A0AAI9SYR3_9ASCO</name>
<sequence>MSKCLDTEMSIASIMETEKNGSPITNTESYKENAINLYVKKSETTFTEEEQFSSSGNTKTNWVDKIGHFLNAETRGIEKVEPEDKFDHSYLNPFTIFFTPQLAVSALSTGSVGIGMGLSFTSTVVVIVLFSIIGSIPVGLFCLFGMKFGLRQQIMSRHLTGNIMGRVFAFFNVVSCIGWNAINVIPCAQLLNSVNHNFKPWIGCLILVLCTCILAVFGYKAVHLYERYAWIPTFVVYIVIIARFTIIRGFEWGHEKQSAQTEAGNILSFIVVMFGFTAGWSPSASDFLVYFDNRAKSWKVAMAMILGLVIPAIGSCVLGAALATSTNKPGRFKDAYDSNSFGGLIYEILCGDNHNQGYRFLIVVLALSAVQNNLSGGYCLSLAIQCVWSRLAKIPRIAWCILGNLVCLGFAIPAYYVFFEAMSNFLSIISYNVSIYIGISLAEHFIYRKDFEHYDISNFNDRKTFPVGIAGVVGFAFGVCSTVLAMNQTWYQGVIARKIGDNGGDISFELNIIFSFIGYNLVRPFEKKYFAR</sequence>
<dbReference type="GO" id="GO:0015205">
    <property type="term" value="F:nucleobase transmembrane transporter activity"/>
    <property type="evidence" value="ECO:0007669"/>
    <property type="project" value="TreeGrafter"/>
</dbReference>
<feature type="transmembrane region" description="Helical" evidence="9">
    <location>
        <begin position="506"/>
        <end position="522"/>
    </location>
</feature>
<keyword evidence="5 9" id="KW-0812">Transmembrane</keyword>
<keyword evidence="11" id="KW-1185">Reference proteome</keyword>
<feature type="transmembrane region" description="Helical" evidence="9">
    <location>
        <begin position="303"/>
        <end position="323"/>
    </location>
</feature>
<dbReference type="Proteomes" id="UP001202479">
    <property type="component" value="Unassembled WGS sequence"/>
</dbReference>
<keyword evidence="4" id="KW-0597">Phosphoprotein</keyword>
<organism evidence="10 11">
    <name type="scientific">Candida oxycetoniae</name>
    <dbReference type="NCBI Taxonomy" id="497107"/>
    <lineage>
        <taxon>Eukaryota</taxon>
        <taxon>Fungi</taxon>
        <taxon>Dikarya</taxon>
        <taxon>Ascomycota</taxon>
        <taxon>Saccharomycotina</taxon>
        <taxon>Pichiomycetes</taxon>
        <taxon>Debaryomycetaceae</taxon>
        <taxon>Candida/Lodderomyces clade</taxon>
        <taxon>Candida</taxon>
    </lineage>
</organism>
<dbReference type="EMBL" id="JAHUZD010000028">
    <property type="protein sequence ID" value="KAI3405598.2"/>
    <property type="molecule type" value="Genomic_DNA"/>
</dbReference>
<evidence type="ECO:0000256" key="6">
    <source>
        <dbReference type="ARBA" id="ARBA00022989"/>
    </source>
</evidence>
<dbReference type="GO" id="GO:0015856">
    <property type="term" value="P:cytosine transport"/>
    <property type="evidence" value="ECO:0007669"/>
    <property type="project" value="UniProtKB-ARBA"/>
</dbReference>
<feature type="transmembrane region" description="Helical" evidence="9">
    <location>
        <begin position="94"/>
        <end position="118"/>
    </location>
</feature>
<reference evidence="10" key="1">
    <citation type="journal article" date="2022" name="DNA Res.">
        <title>Genome analysis of five recently described species of the CUG-Ser clade uncovers Candida theae as a new hybrid lineage with pathogenic potential in the Candida parapsilosis species complex.</title>
        <authorList>
            <person name="Mixao V."/>
            <person name="Del Olmo V."/>
            <person name="Hegedusova E."/>
            <person name="Saus E."/>
            <person name="Pryszcz L."/>
            <person name="Cillingova A."/>
            <person name="Nosek J."/>
            <person name="Gabaldon T."/>
        </authorList>
    </citation>
    <scope>NUCLEOTIDE SEQUENCE</scope>
    <source>
        <strain evidence="10">CBS 10844</strain>
    </source>
</reference>
<keyword evidence="6 9" id="KW-1133">Transmembrane helix</keyword>
<feature type="transmembrane region" description="Helical" evidence="9">
    <location>
        <begin position="360"/>
        <end position="384"/>
    </location>
</feature>
<dbReference type="AlphaFoldDB" id="A0AAI9SYR3"/>
<evidence type="ECO:0000256" key="7">
    <source>
        <dbReference type="ARBA" id="ARBA00023136"/>
    </source>
</evidence>
<dbReference type="FunFam" id="1.10.4160.10:FF:000002">
    <property type="entry name" value="Purine-cytosine permease fcyB"/>
    <property type="match status" value="1"/>
</dbReference>
<feature type="transmembrane region" description="Helical" evidence="9">
    <location>
        <begin position="425"/>
        <end position="446"/>
    </location>
</feature>
<comment type="similarity">
    <text evidence="2 8">Belongs to the purine-cytosine permease (2.A.39) family.</text>
</comment>
<dbReference type="PANTHER" id="PTHR31806:SF1">
    <property type="entry name" value="PURINE-CYTOSINE PERMEASE FCY2-RELATED"/>
    <property type="match status" value="1"/>
</dbReference>
<feature type="transmembrane region" description="Helical" evidence="9">
    <location>
        <begin position="229"/>
        <end position="246"/>
    </location>
</feature>
<evidence type="ECO:0000256" key="9">
    <source>
        <dbReference type="SAM" id="Phobius"/>
    </source>
</evidence>
<proteinExistence type="inferred from homology"/>
<dbReference type="InterPro" id="IPR026030">
    <property type="entry name" value="Pur-cyt_permease_Fcy2/21/22"/>
</dbReference>
<feature type="transmembrane region" description="Helical" evidence="9">
    <location>
        <begin position="198"/>
        <end position="217"/>
    </location>
</feature>
<evidence type="ECO:0008006" key="12">
    <source>
        <dbReference type="Google" id="ProtNLM"/>
    </source>
</evidence>
<gene>
    <name evidence="10" type="ORF">KGF56_001616</name>
</gene>
<dbReference type="PANTHER" id="PTHR31806">
    <property type="entry name" value="PURINE-CYTOSINE PERMEASE FCY2-RELATED"/>
    <property type="match status" value="1"/>
</dbReference>
<comment type="caution">
    <text evidence="10">The sequence shown here is derived from an EMBL/GenBank/DDBJ whole genome shotgun (WGS) entry which is preliminary data.</text>
</comment>
<dbReference type="GeneID" id="73379233"/>
<feature type="transmembrane region" description="Helical" evidence="9">
    <location>
        <begin position="467"/>
        <end position="486"/>
    </location>
</feature>
<keyword evidence="7 8" id="KW-0472">Membrane</keyword>
<dbReference type="GO" id="GO:0000329">
    <property type="term" value="C:fungal-type vacuole membrane"/>
    <property type="evidence" value="ECO:0007669"/>
    <property type="project" value="TreeGrafter"/>
</dbReference>
<feature type="transmembrane region" description="Helical" evidence="9">
    <location>
        <begin position="167"/>
        <end position="186"/>
    </location>
</feature>
<keyword evidence="3 8" id="KW-0813">Transport</keyword>
<evidence type="ECO:0000256" key="5">
    <source>
        <dbReference type="ARBA" id="ARBA00022692"/>
    </source>
</evidence>
<feature type="transmembrane region" description="Helical" evidence="9">
    <location>
        <begin position="266"/>
        <end position="291"/>
    </location>
</feature>
<evidence type="ECO:0000313" key="11">
    <source>
        <dbReference type="Proteomes" id="UP001202479"/>
    </source>
</evidence>
<feature type="transmembrane region" description="Helical" evidence="9">
    <location>
        <begin position="396"/>
        <end position="419"/>
    </location>
</feature>
<protein>
    <recommendedName>
        <fullName evidence="12">Purine-cytosine permease</fullName>
    </recommendedName>
</protein>
<evidence type="ECO:0000313" key="10">
    <source>
        <dbReference type="EMBL" id="KAI3405598.2"/>
    </source>
</evidence>
<accession>A0AAI9SYR3</accession>
<feature type="transmembrane region" description="Helical" evidence="9">
    <location>
        <begin position="124"/>
        <end position="146"/>
    </location>
</feature>
<evidence type="ECO:0000256" key="3">
    <source>
        <dbReference type="ARBA" id="ARBA00022448"/>
    </source>
</evidence>
<dbReference type="RefSeq" id="XP_049181343.1">
    <property type="nucleotide sequence ID" value="XM_049322758.1"/>
</dbReference>
<evidence type="ECO:0000256" key="4">
    <source>
        <dbReference type="ARBA" id="ARBA00022553"/>
    </source>
</evidence>
<comment type="subcellular location">
    <subcellularLocation>
        <location evidence="1">Membrane</location>
        <topology evidence="1">Multi-pass membrane protein</topology>
    </subcellularLocation>
</comment>
<dbReference type="InterPro" id="IPR001248">
    <property type="entry name" value="Pur-cyt_permease"/>
</dbReference>
<evidence type="ECO:0000256" key="1">
    <source>
        <dbReference type="ARBA" id="ARBA00004141"/>
    </source>
</evidence>
<dbReference type="GO" id="GO:0005886">
    <property type="term" value="C:plasma membrane"/>
    <property type="evidence" value="ECO:0007669"/>
    <property type="project" value="TreeGrafter"/>
</dbReference>
<dbReference type="Gene3D" id="1.10.4160.10">
    <property type="entry name" value="Hydantoin permease"/>
    <property type="match status" value="1"/>
</dbReference>
<evidence type="ECO:0000256" key="8">
    <source>
        <dbReference type="PIRNR" id="PIRNR002744"/>
    </source>
</evidence>
<dbReference type="PIRSF" id="PIRSF002744">
    <property type="entry name" value="Pur-cyt_permease"/>
    <property type="match status" value="1"/>
</dbReference>